<keyword evidence="1" id="KW-0479">Metal-binding</keyword>
<feature type="transmembrane region" description="Helical" evidence="1">
    <location>
        <begin position="82"/>
        <end position="101"/>
    </location>
</feature>
<feature type="compositionally biased region" description="Basic and acidic residues" evidence="3">
    <location>
        <begin position="326"/>
        <end position="336"/>
    </location>
</feature>
<evidence type="ECO:0000313" key="5">
    <source>
        <dbReference type="EMBL" id="RGP65364.1"/>
    </source>
</evidence>
<accession>A0A395RZ91</accession>
<feature type="region of interest" description="Disordered" evidence="3">
    <location>
        <begin position="141"/>
        <end position="243"/>
    </location>
</feature>
<feature type="compositionally biased region" description="Low complexity" evidence="3">
    <location>
        <begin position="167"/>
        <end position="177"/>
    </location>
</feature>
<keyword evidence="6" id="KW-1185">Reference proteome</keyword>
<evidence type="ECO:0000313" key="6">
    <source>
        <dbReference type="Proteomes" id="UP000266152"/>
    </source>
</evidence>
<dbReference type="Proteomes" id="UP000266152">
    <property type="component" value="Unassembled WGS sequence"/>
</dbReference>
<keyword evidence="1" id="KW-0256">Endoplasmic reticulum</keyword>
<keyword evidence="1" id="KW-0863">Zinc-finger</keyword>
<feature type="coiled-coil region" evidence="2">
    <location>
        <begin position="103"/>
        <end position="130"/>
    </location>
</feature>
<dbReference type="GO" id="GO:0071788">
    <property type="term" value="P:endoplasmic reticulum tubular network maintenance"/>
    <property type="evidence" value="ECO:0007669"/>
    <property type="project" value="UniProtKB-UniRule"/>
</dbReference>
<dbReference type="PANTHER" id="PTHR22166">
    <property type="entry name" value="ENDOPLASMIC RETICULUM JUNCTION FORMATION PROTEIN LUNAPARK"/>
    <property type="match status" value="1"/>
</dbReference>
<comment type="function">
    <text evidence="1">Plays a role in determining ER morphology.</text>
</comment>
<keyword evidence="1" id="KW-0472">Membrane</keyword>
<dbReference type="InterPro" id="IPR040115">
    <property type="entry name" value="Lnp"/>
</dbReference>
<feature type="transmembrane region" description="Helical" evidence="1">
    <location>
        <begin position="47"/>
        <end position="70"/>
    </location>
</feature>
<keyword evidence="1" id="KW-0862">Zinc</keyword>
<feature type="compositionally biased region" description="Basic and acidic residues" evidence="3">
    <location>
        <begin position="150"/>
        <end position="160"/>
    </location>
</feature>
<evidence type="ECO:0000259" key="4">
    <source>
        <dbReference type="Pfam" id="PF10058"/>
    </source>
</evidence>
<comment type="caution">
    <text evidence="5">The sequence shown here is derived from an EMBL/GenBank/DDBJ whole genome shotgun (WGS) entry which is preliminary data.</text>
</comment>
<dbReference type="GO" id="GO:0098826">
    <property type="term" value="C:endoplasmic reticulum tubular network membrane"/>
    <property type="evidence" value="ECO:0007669"/>
    <property type="project" value="UniProtKB-UniRule"/>
</dbReference>
<comment type="subcellular location">
    <subcellularLocation>
        <location evidence="1">Endoplasmic reticulum membrane</location>
        <topology evidence="1">Multi-pass membrane protein</topology>
    </subcellularLocation>
</comment>
<organism evidence="5 6">
    <name type="scientific">Fusarium sporotrichioides</name>
    <dbReference type="NCBI Taxonomy" id="5514"/>
    <lineage>
        <taxon>Eukaryota</taxon>
        <taxon>Fungi</taxon>
        <taxon>Dikarya</taxon>
        <taxon>Ascomycota</taxon>
        <taxon>Pezizomycotina</taxon>
        <taxon>Sordariomycetes</taxon>
        <taxon>Hypocreomycetidae</taxon>
        <taxon>Hypocreales</taxon>
        <taxon>Nectriaceae</taxon>
        <taxon>Fusarium</taxon>
    </lineage>
</organism>
<evidence type="ECO:0000256" key="1">
    <source>
        <dbReference type="RuleBase" id="RU367073"/>
    </source>
</evidence>
<dbReference type="PANTHER" id="PTHR22166:SF12">
    <property type="entry name" value="ENDOPLASMIC RETICULUM JUNCTION FORMATION PROTEIN LUNAPARK"/>
    <property type="match status" value="1"/>
</dbReference>
<dbReference type="AlphaFoldDB" id="A0A395RZ91"/>
<keyword evidence="1" id="KW-1133">Transmembrane helix</keyword>
<protein>
    <recommendedName>
        <fullName evidence="1">Endoplasmic reticulum junction formation protein lunapark</fullName>
    </recommendedName>
</protein>
<sequence>MVAFWPWGGESSDTASFEKTLSTLSTKITDAQASLDNFRASSRRARVIWTLYLSFAYLVYAIVLLLVVGYDNLGAFEWGGLTGGPVLIYVTRTTLATYYSFRIETLSARLREHQQERAKTIQKLKEATKYDSTMELIEKYGGADNKSKKKDGEQNADKTSGKQQHATPGQGPPGRTRMPPPPTANIQRAHSPVPGLNPMEPNAEFAPNAEWSGPPPPPSAPGTPQPPLPPPPPQRSYSSYSTAAPETHWYDRIFDVLLGEDETAPKNRIVLICQSCRVVNGQAPPGTKTLSELGQWRCMSCGASNGELDEGRRIMNEVLDAAKNAETDGDSAHEEFAPEDSEPPMVDISTPNDGPAANTRKLLTNYGDGVIVASAINRML</sequence>
<dbReference type="EMBL" id="PXOF01000102">
    <property type="protein sequence ID" value="RGP65364.1"/>
    <property type="molecule type" value="Genomic_DNA"/>
</dbReference>
<comment type="similarity">
    <text evidence="1">Belongs to the lunapark family.</text>
</comment>
<evidence type="ECO:0000256" key="3">
    <source>
        <dbReference type="SAM" id="MobiDB-lite"/>
    </source>
</evidence>
<feature type="domain" description="Lunapark zinc ribbon" evidence="4">
    <location>
        <begin position="249"/>
        <end position="305"/>
    </location>
</feature>
<evidence type="ECO:0000256" key="2">
    <source>
        <dbReference type="SAM" id="Coils"/>
    </source>
</evidence>
<dbReference type="InterPro" id="IPR019273">
    <property type="entry name" value="Lunapark_Znf"/>
</dbReference>
<feature type="compositionally biased region" description="Pro residues" evidence="3">
    <location>
        <begin position="213"/>
        <end position="234"/>
    </location>
</feature>
<dbReference type="Pfam" id="PF10058">
    <property type="entry name" value="Zn_ribbon_10"/>
    <property type="match status" value="1"/>
</dbReference>
<feature type="region of interest" description="Disordered" evidence="3">
    <location>
        <begin position="326"/>
        <end position="345"/>
    </location>
</feature>
<comment type="domain">
    <text evidence="1">The C4-type zinc finger motif is necessary both for its ER three-way tubular junction localization and formation.</text>
</comment>
<keyword evidence="2" id="KW-0175">Coiled coil</keyword>
<dbReference type="STRING" id="5514.A0A395RZ91"/>
<proteinExistence type="inferred from homology"/>
<dbReference type="GO" id="GO:1903373">
    <property type="term" value="P:positive regulation of endoplasmic reticulum tubular network organization"/>
    <property type="evidence" value="ECO:0007669"/>
    <property type="project" value="UniProtKB-UniRule"/>
</dbReference>
<gene>
    <name evidence="5" type="ORF">FSPOR_7294</name>
</gene>
<name>A0A395RZ91_FUSSP</name>
<reference evidence="5 6" key="1">
    <citation type="journal article" date="2018" name="PLoS Pathog.">
        <title>Evolution of structural diversity of trichothecenes, a family of toxins produced by plant pathogenic and entomopathogenic fungi.</title>
        <authorList>
            <person name="Proctor R.H."/>
            <person name="McCormick S.P."/>
            <person name="Kim H.S."/>
            <person name="Cardoza R.E."/>
            <person name="Stanley A.M."/>
            <person name="Lindo L."/>
            <person name="Kelly A."/>
            <person name="Brown D.W."/>
            <person name="Lee T."/>
            <person name="Vaughan M.M."/>
            <person name="Alexander N.J."/>
            <person name="Busman M."/>
            <person name="Gutierrez S."/>
        </authorList>
    </citation>
    <scope>NUCLEOTIDE SEQUENCE [LARGE SCALE GENOMIC DNA]</scope>
    <source>
        <strain evidence="5 6">NRRL 3299</strain>
    </source>
</reference>
<dbReference type="GO" id="GO:0008270">
    <property type="term" value="F:zinc ion binding"/>
    <property type="evidence" value="ECO:0007669"/>
    <property type="project" value="UniProtKB-KW"/>
</dbReference>
<keyword evidence="1" id="KW-0812">Transmembrane</keyword>